<keyword evidence="1" id="KW-0969">Cilium</keyword>
<organism evidence="1 2">
    <name type="scientific">Salsuginibacillus halophilus</name>
    <dbReference type="NCBI Taxonomy" id="517424"/>
    <lineage>
        <taxon>Bacteria</taxon>
        <taxon>Bacillati</taxon>
        <taxon>Bacillota</taxon>
        <taxon>Bacilli</taxon>
        <taxon>Bacillales</taxon>
        <taxon>Bacillaceae</taxon>
        <taxon>Salsuginibacillus</taxon>
    </lineage>
</organism>
<comment type="caution">
    <text evidence="1">The sequence shown here is derived from an EMBL/GenBank/DDBJ whole genome shotgun (WGS) entry which is preliminary data.</text>
</comment>
<dbReference type="Gene3D" id="3.40.1690.10">
    <property type="entry name" value="secretion proteins EscU"/>
    <property type="match status" value="1"/>
</dbReference>
<gene>
    <name evidence="1" type="ORF">B0H94_10184</name>
</gene>
<dbReference type="GO" id="GO:0005886">
    <property type="term" value="C:plasma membrane"/>
    <property type="evidence" value="ECO:0007669"/>
    <property type="project" value="TreeGrafter"/>
</dbReference>
<dbReference type="EMBL" id="PYAV01000001">
    <property type="protein sequence ID" value="PSL51174.1"/>
    <property type="molecule type" value="Genomic_DNA"/>
</dbReference>
<reference evidence="1 2" key="1">
    <citation type="submission" date="2018-03" db="EMBL/GenBank/DDBJ databases">
        <title>Genomic Encyclopedia of Type Strains, Phase III (KMG-III): the genomes of soil and plant-associated and newly described type strains.</title>
        <authorList>
            <person name="Whitman W."/>
        </authorList>
    </citation>
    <scope>NUCLEOTIDE SEQUENCE [LARGE SCALE GENOMIC DNA]</scope>
    <source>
        <strain evidence="1 2">CGMCC 1.07653</strain>
    </source>
</reference>
<dbReference type="Proteomes" id="UP000242310">
    <property type="component" value="Unassembled WGS sequence"/>
</dbReference>
<dbReference type="AlphaFoldDB" id="A0A2P8HYD8"/>
<accession>A0A2P8HYD8</accession>
<evidence type="ECO:0000313" key="1">
    <source>
        <dbReference type="EMBL" id="PSL51174.1"/>
    </source>
</evidence>
<dbReference type="RefSeq" id="WP_106587258.1">
    <property type="nucleotide sequence ID" value="NZ_PYAV01000001.1"/>
</dbReference>
<dbReference type="PANTHER" id="PTHR30531:SF12">
    <property type="entry name" value="FLAGELLAR BIOSYNTHETIC PROTEIN FLHB"/>
    <property type="match status" value="1"/>
</dbReference>
<dbReference type="InterPro" id="IPR006135">
    <property type="entry name" value="T3SS_substrate_exporter"/>
</dbReference>
<dbReference type="Pfam" id="PF01312">
    <property type="entry name" value="Bac_export_2"/>
    <property type="match status" value="1"/>
</dbReference>
<keyword evidence="1" id="KW-0966">Cell projection</keyword>
<dbReference type="PANTHER" id="PTHR30531">
    <property type="entry name" value="FLAGELLAR BIOSYNTHETIC PROTEIN FLHB"/>
    <property type="match status" value="1"/>
</dbReference>
<protein>
    <submittedName>
        <fullName evidence="1">Flagellar biosynthesis protein</fullName>
    </submittedName>
</protein>
<sequence length="94" mass="10739">MTNKDEQEIWKKRAVALGYHENEHAAPLVKATGKGYRAEDIIAQAEASNIPIQEDPSLVELLSQLELNEEIPEDLYEVVAEVFAFIYRVDKHMK</sequence>
<evidence type="ECO:0000313" key="2">
    <source>
        <dbReference type="Proteomes" id="UP000242310"/>
    </source>
</evidence>
<proteinExistence type="predicted"/>
<name>A0A2P8HYD8_9BACI</name>
<dbReference type="GO" id="GO:0009306">
    <property type="term" value="P:protein secretion"/>
    <property type="evidence" value="ECO:0007669"/>
    <property type="project" value="InterPro"/>
</dbReference>
<keyword evidence="1" id="KW-0282">Flagellum</keyword>
<keyword evidence="2" id="KW-1185">Reference proteome</keyword>
<dbReference type="InterPro" id="IPR029025">
    <property type="entry name" value="T3SS_substrate_exporter_C"/>
</dbReference>
<dbReference type="OrthoDB" id="5244399at2"/>
<dbReference type="SUPFAM" id="SSF160544">
    <property type="entry name" value="EscU C-terminal domain-like"/>
    <property type="match status" value="1"/>
</dbReference>